<sequence>MLLHLAARSSRLTRGRAELSVDGGLRGAAGLVYRGLKPDSLFARLRIDSFYPRGSASTHPTTPGWCGGPADGLPETTIGDADTRLIFANNSETLISLHFPHHCSELFSCRRPR</sequence>
<evidence type="ECO:0000313" key="2">
    <source>
        <dbReference type="Proteomes" id="UP000299102"/>
    </source>
</evidence>
<reference evidence="1 2" key="1">
    <citation type="journal article" date="2019" name="Commun. Biol.">
        <title>The bagworm genome reveals a unique fibroin gene that provides high tensile strength.</title>
        <authorList>
            <person name="Kono N."/>
            <person name="Nakamura H."/>
            <person name="Ohtoshi R."/>
            <person name="Tomita M."/>
            <person name="Numata K."/>
            <person name="Arakawa K."/>
        </authorList>
    </citation>
    <scope>NUCLEOTIDE SEQUENCE [LARGE SCALE GENOMIC DNA]</scope>
</reference>
<comment type="caution">
    <text evidence="1">The sequence shown here is derived from an EMBL/GenBank/DDBJ whole genome shotgun (WGS) entry which is preliminary data.</text>
</comment>
<proteinExistence type="predicted"/>
<dbReference type="Proteomes" id="UP000299102">
    <property type="component" value="Unassembled WGS sequence"/>
</dbReference>
<dbReference type="EMBL" id="BGZK01000384">
    <property type="protein sequence ID" value="GBP40625.1"/>
    <property type="molecule type" value="Genomic_DNA"/>
</dbReference>
<gene>
    <name evidence="1" type="ORF">EVAR_41705_1</name>
</gene>
<protein>
    <submittedName>
        <fullName evidence="1">Uncharacterized protein</fullName>
    </submittedName>
</protein>
<evidence type="ECO:0000313" key="1">
    <source>
        <dbReference type="EMBL" id="GBP40625.1"/>
    </source>
</evidence>
<dbReference type="AlphaFoldDB" id="A0A4C1VS33"/>
<organism evidence="1 2">
    <name type="scientific">Eumeta variegata</name>
    <name type="common">Bagworm moth</name>
    <name type="synonym">Eumeta japonica</name>
    <dbReference type="NCBI Taxonomy" id="151549"/>
    <lineage>
        <taxon>Eukaryota</taxon>
        <taxon>Metazoa</taxon>
        <taxon>Ecdysozoa</taxon>
        <taxon>Arthropoda</taxon>
        <taxon>Hexapoda</taxon>
        <taxon>Insecta</taxon>
        <taxon>Pterygota</taxon>
        <taxon>Neoptera</taxon>
        <taxon>Endopterygota</taxon>
        <taxon>Lepidoptera</taxon>
        <taxon>Glossata</taxon>
        <taxon>Ditrysia</taxon>
        <taxon>Tineoidea</taxon>
        <taxon>Psychidae</taxon>
        <taxon>Oiketicinae</taxon>
        <taxon>Eumeta</taxon>
    </lineage>
</organism>
<accession>A0A4C1VS33</accession>
<name>A0A4C1VS33_EUMVA</name>
<keyword evidence="2" id="KW-1185">Reference proteome</keyword>